<reference evidence="3" key="2">
    <citation type="journal article" date="2016" name="Environ. Microbiol. Rep.">
        <title>Analysis of defence systems and a conjugative IncP-1 plasmid in the marine polyaromatic hydrocarbons-degrading bacterium Cycloclasticus sp. 78-ME.</title>
        <authorList>
            <person name="Yakimov M.M."/>
            <person name="Crisafi F."/>
            <person name="Messina E."/>
            <person name="Smedile F."/>
            <person name="Lopatina A."/>
            <person name="Denaro R."/>
            <person name="Pieper D.H."/>
            <person name="Golyshin P.N."/>
            <person name="Giuliano L."/>
        </authorList>
    </citation>
    <scope>NUCLEOTIDE SEQUENCE [LARGE SCALE GENOMIC DNA]</scope>
    <source>
        <strain evidence="3">78-ME</strain>
    </source>
</reference>
<evidence type="ECO:0000259" key="1">
    <source>
        <dbReference type="Pfam" id="PF04577"/>
    </source>
</evidence>
<keyword evidence="3" id="KW-1185">Reference proteome</keyword>
<dbReference type="AlphaFoldDB" id="S5T5G9"/>
<dbReference type="eggNOG" id="COG4421">
    <property type="taxonomic scope" value="Bacteria"/>
</dbReference>
<accession>S5T5G9</accession>
<evidence type="ECO:0000313" key="2">
    <source>
        <dbReference type="EMBL" id="AGS38789.1"/>
    </source>
</evidence>
<feature type="domain" description="Glycosyltransferase 61 catalytic" evidence="1">
    <location>
        <begin position="202"/>
        <end position="389"/>
    </location>
</feature>
<dbReference type="Proteomes" id="UP000015380">
    <property type="component" value="Chromosome"/>
</dbReference>
<dbReference type="PATRIC" id="fig|1198232.3.peg.458"/>
<sequence>MKLIKVDSPQGATRSIRATKLAIFYREKLKHIRLIRIVVRRVWGASLSLYSNLENAYKCCLLGGTHRRRRSLSKQRDYVEQNAIFSHKLYDFEPIPLAQPIVYPVKHKEYLDSVGDHLVFPELSIKVLQEATCYGGTNMVLVGAEVIHHDLYDCKSDLTSEELHCKVKVFPKKNQIRWLMEDQDPIRLSRAAVFVDACAENYAHWLTEVLPRIMLFCLEDSYKDVPLIVNDGLHENIMSSLELVVGVGREVLVLPAGRAVLADELFVTSVVGYVPFDRRKNKFMEFSQGVFSAYALSLLRETISGSGFCAEKGAASPEKIFLKRNSGLRKVVNTIEVEKILVGKGFVVVEPEKLSFIQQVKLFSHAKQVIAPTGAALANAIFCKSGVKVAVLMAKNKDMIYRYWVNMLSPLKLKVFYVLGEMHQNLDLGIHGDFYIEAHDVLNLLNAMEEE</sequence>
<dbReference type="Pfam" id="PF04577">
    <property type="entry name" value="Glyco_transf_61"/>
    <property type="match status" value="1"/>
</dbReference>
<gene>
    <name evidence="2" type="ORF">CYCME_0448</name>
</gene>
<organism evidence="2 3">
    <name type="scientific">Cycloclasticus zancles 78-ME</name>
    <dbReference type="NCBI Taxonomy" id="1198232"/>
    <lineage>
        <taxon>Bacteria</taxon>
        <taxon>Pseudomonadati</taxon>
        <taxon>Pseudomonadota</taxon>
        <taxon>Gammaproteobacteria</taxon>
        <taxon>Thiotrichales</taxon>
        <taxon>Piscirickettsiaceae</taxon>
        <taxon>Cycloclasticus</taxon>
    </lineage>
</organism>
<protein>
    <submittedName>
        <fullName evidence="2">Capsular polysaccharide biosynthesis protein</fullName>
    </submittedName>
</protein>
<dbReference type="EMBL" id="CP005996">
    <property type="protein sequence ID" value="AGS38789.1"/>
    <property type="molecule type" value="Genomic_DNA"/>
</dbReference>
<dbReference type="InterPro" id="IPR049625">
    <property type="entry name" value="Glyco_transf_61_cat"/>
</dbReference>
<evidence type="ECO:0000313" key="3">
    <source>
        <dbReference type="Proteomes" id="UP000015380"/>
    </source>
</evidence>
<dbReference type="KEGG" id="cza:CYCME_0448"/>
<reference evidence="2 3" key="1">
    <citation type="submission" date="2013-05" db="EMBL/GenBank/DDBJ databases">
        <title>Between feast and famine: a lifestyle of most important marine PAH-degrading bacterium Cycloclasticus sp. 7ME.</title>
        <authorList>
            <person name="Yakimov M.M."/>
            <person name="Messina E."/>
            <person name="Genovese M."/>
            <person name="Denaro R."/>
            <person name="Crisafi F."/>
            <person name="Russo D."/>
            <person name="Cappello S."/>
            <person name="Santisi S."/>
            <person name="Smedile F."/>
            <person name="Golyshina O.V."/>
            <person name="Tran H."/>
            <person name="Pieper D.H."/>
            <person name="Golyshin P.N."/>
            <person name="Giuliano L."/>
        </authorList>
    </citation>
    <scope>NUCLEOTIDE SEQUENCE [LARGE SCALE GENOMIC DNA]</scope>
    <source>
        <strain evidence="2 3">78-ME</strain>
    </source>
</reference>
<dbReference type="GO" id="GO:0016757">
    <property type="term" value="F:glycosyltransferase activity"/>
    <property type="evidence" value="ECO:0007669"/>
    <property type="project" value="InterPro"/>
</dbReference>
<name>S5T5G9_9GAMM</name>
<dbReference type="HOGENOM" id="CLU_606524_0_0_6"/>
<proteinExistence type="predicted"/>